<feature type="compositionally biased region" description="Acidic residues" evidence="1">
    <location>
        <begin position="46"/>
        <end position="69"/>
    </location>
</feature>
<evidence type="ECO:0000256" key="1">
    <source>
        <dbReference type="SAM" id="MobiDB-lite"/>
    </source>
</evidence>
<name>A0A498HEB1_MALDO</name>
<gene>
    <name evidence="2" type="ORF">DVH24_028359</name>
</gene>
<dbReference type="STRING" id="3750.A0A498HEB1"/>
<dbReference type="Proteomes" id="UP000290289">
    <property type="component" value="Chromosome 17"/>
</dbReference>
<accession>A0A498HEB1</accession>
<sequence length="134" mass="15419">MELSWRRFYNSTVPPDVEKLANAVEQSIVSVEKGSNKSLGRIIPGEDSDSDYGDIENNDNPLEDEDDDEFTKRVTNKKVEKLCLVDHSKIDYEPFRKNFYIDVKEISKMTPEDVGAYRKQLEVKIHGKDVPKPI</sequence>
<organism evidence="2 3">
    <name type="scientific">Malus domestica</name>
    <name type="common">Apple</name>
    <name type="synonym">Pyrus malus</name>
    <dbReference type="NCBI Taxonomy" id="3750"/>
    <lineage>
        <taxon>Eukaryota</taxon>
        <taxon>Viridiplantae</taxon>
        <taxon>Streptophyta</taxon>
        <taxon>Embryophyta</taxon>
        <taxon>Tracheophyta</taxon>
        <taxon>Spermatophyta</taxon>
        <taxon>Magnoliopsida</taxon>
        <taxon>eudicotyledons</taxon>
        <taxon>Gunneridae</taxon>
        <taxon>Pentapetalae</taxon>
        <taxon>rosids</taxon>
        <taxon>fabids</taxon>
        <taxon>Rosales</taxon>
        <taxon>Rosaceae</taxon>
        <taxon>Amygdaloideae</taxon>
        <taxon>Maleae</taxon>
        <taxon>Malus</taxon>
    </lineage>
</organism>
<comment type="caution">
    <text evidence="2">The sequence shown here is derived from an EMBL/GenBank/DDBJ whole genome shotgun (WGS) entry which is preliminary data.</text>
</comment>
<evidence type="ECO:0000313" key="3">
    <source>
        <dbReference type="Proteomes" id="UP000290289"/>
    </source>
</evidence>
<dbReference type="AlphaFoldDB" id="A0A498HEB1"/>
<dbReference type="EMBL" id="RDQH01000343">
    <property type="protein sequence ID" value="RXH68212.1"/>
    <property type="molecule type" value="Genomic_DNA"/>
</dbReference>
<reference evidence="2 3" key="1">
    <citation type="submission" date="2018-10" db="EMBL/GenBank/DDBJ databases">
        <title>A high-quality apple genome assembly.</title>
        <authorList>
            <person name="Hu J."/>
        </authorList>
    </citation>
    <scope>NUCLEOTIDE SEQUENCE [LARGE SCALE GENOMIC DNA]</scope>
    <source>
        <strain evidence="3">cv. HFTH1</strain>
        <tissue evidence="2">Young leaf</tissue>
    </source>
</reference>
<keyword evidence="3" id="KW-1185">Reference proteome</keyword>
<proteinExistence type="predicted"/>
<feature type="region of interest" description="Disordered" evidence="1">
    <location>
        <begin position="34"/>
        <end position="70"/>
    </location>
</feature>
<protein>
    <submittedName>
        <fullName evidence="2">Uncharacterized protein</fullName>
    </submittedName>
</protein>
<evidence type="ECO:0000313" key="2">
    <source>
        <dbReference type="EMBL" id="RXH68212.1"/>
    </source>
</evidence>